<dbReference type="Gene3D" id="3.90.180.10">
    <property type="entry name" value="Medium-chain alcohol dehydrogenases, catalytic domain"/>
    <property type="match status" value="1"/>
</dbReference>
<dbReference type="RefSeq" id="WP_344307586.1">
    <property type="nucleotide sequence ID" value="NZ_BAAANO010000009.1"/>
</dbReference>
<evidence type="ECO:0000256" key="1">
    <source>
        <dbReference type="ARBA" id="ARBA00023002"/>
    </source>
</evidence>
<comment type="caution">
    <text evidence="3">The sequence shown here is derived from an EMBL/GenBank/DDBJ whole genome shotgun (WGS) entry which is preliminary data.</text>
</comment>
<name>A0ABP5ENJ6_9MICO</name>
<evidence type="ECO:0000313" key="4">
    <source>
        <dbReference type="Proteomes" id="UP001500755"/>
    </source>
</evidence>
<keyword evidence="1" id="KW-0560">Oxidoreductase</keyword>
<evidence type="ECO:0000313" key="3">
    <source>
        <dbReference type="EMBL" id="GAA2003204.1"/>
    </source>
</evidence>
<dbReference type="Pfam" id="PF16884">
    <property type="entry name" value="ADH_N_2"/>
    <property type="match status" value="1"/>
</dbReference>
<dbReference type="PANTHER" id="PTHR43205">
    <property type="entry name" value="PROSTAGLANDIN REDUCTASE"/>
    <property type="match status" value="1"/>
</dbReference>
<organism evidence="3 4">
    <name type="scientific">Brevibacterium samyangense</name>
    <dbReference type="NCBI Taxonomy" id="366888"/>
    <lineage>
        <taxon>Bacteria</taxon>
        <taxon>Bacillati</taxon>
        <taxon>Actinomycetota</taxon>
        <taxon>Actinomycetes</taxon>
        <taxon>Micrococcales</taxon>
        <taxon>Brevibacteriaceae</taxon>
        <taxon>Brevibacterium</taxon>
    </lineage>
</organism>
<dbReference type="Proteomes" id="UP001500755">
    <property type="component" value="Unassembled WGS sequence"/>
</dbReference>
<dbReference type="InterPro" id="IPR036291">
    <property type="entry name" value="NAD(P)-bd_dom_sf"/>
</dbReference>
<dbReference type="Pfam" id="PF00107">
    <property type="entry name" value="ADH_zinc_N"/>
    <property type="match status" value="1"/>
</dbReference>
<reference evidence="4" key="1">
    <citation type="journal article" date="2019" name="Int. J. Syst. Evol. Microbiol.">
        <title>The Global Catalogue of Microorganisms (GCM) 10K type strain sequencing project: providing services to taxonomists for standard genome sequencing and annotation.</title>
        <authorList>
            <consortium name="The Broad Institute Genomics Platform"/>
            <consortium name="The Broad Institute Genome Sequencing Center for Infectious Disease"/>
            <person name="Wu L."/>
            <person name="Ma J."/>
        </authorList>
    </citation>
    <scope>NUCLEOTIDE SEQUENCE [LARGE SCALE GENOMIC DNA]</scope>
    <source>
        <strain evidence="4">JCM 14546</strain>
    </source>
</reference>
<dbReference type="InterPro" id="IPR045010">
    <property type="entry name" value="MDR_fam"/>
</dbReference>
<gene>
    <name evidence="3" type="ORF">GCM10009755_10200</name>
</gene>
<accession>A0ABP5ENJ6</accession>
<feature type="domain" description="Enoyl reductase (ER)" evidence="2">
    <location>
        <begin position="24"/>
        <end position="343"/>
    </location>
</feature>
<sequence>MSTQTSSHADLVSHRIRLASRPVGVPQPENFIHDDAPVRAPEDGEVLLRTLYLSLDPYMRGRMSDAKSYAKPVEVGGIMVGATVSEVVESRSPEFEPGQIVLGYGGWQSYSTEPAGQLRLLDPEAAPVTTALGVLGMPGFTAYSGLLAIGKPQPGETVAVAAATGPVGSAVGQIAKNLGCRTIGIAGGPEKVAHLEELGFDVAIDHRQDGLREAVKQAAPDGIDVYFENVGGAVWDAVLPRLNEFARVPVCGLAANYNATSLPDGPDRSAALMNAVLRSSLTLRGFIQREFVPTMFEDFLTDMGRWVREGTVKYREDITEGLDNAPETFVGMLAGKNFGKTIIKVG</sequence>
<keyword evidence="4" id="KW-1185">Reference proteome</keyword>
<protein>
    <submittedName>
        <fullName evidence="3">NADP-dependent oxidoreductase</fullName>
    </submittedName>
</protein>
<dbReference type="InterPro" id="IPR011032">
    <property type="entry name" value="GroES-like_sf"/>
</dbReference>
<dbReference type="SUPFAM" id="SSF50129">
    <property type="entry name" value="GroES-like"/>
    <property type="match status" value="1"/>
</dbReference>
<evidence type="ECO:0000259" key="2">
    <source>
        <dbReference type="SMART" id="SM00829"/>
    </source>
</evidence>
<dbReference type="InterPro" id="IPR020843">
    <property type="entry name" value="ER"/>
</dbReference>
<dbReference type="EMBL" id="BAAANO010000009">
    <property type="protein sequence ID" value="GAA2003204.1"/>
    <property type="molecule type" value="Genomic_DNA"/>
</dbReference>
<dbReference type="SUPFAM" id="SSF51735">
    <property type="entry name" value="NAD(P)-binding Rossmann-fold domains"/>
    <property type="match status" value="1"/>
</dbReference>
<dbReference type="Gene3D" id="3.40.50.720">
    <property type="entry name" value="NAD(P)-binding Rossmann-like Domain"/>
    <property type="match status" value="1"/>
</dbReference>
<dbReference type="InterPro" id="IPR013149">
    <property type="entry name" value="ADH-like_C"/>
</dbReference>
<proteinExistence type="predicted"/>
<dbReference type="CDD" id="cd05288">
    <property type="entry name" value="PGDH"/>
    <property type="match status" value="1"/>
</dbReference>
<dbReference type="PANTHER" id="PTHR43205:SF7">
    <property type="entry name" value="PROSTAGLANDIN REDUCTASE 1"/>
    <property type="match status" value="1"/>
</dbReference>
<dbReference type="SMART" id="SM00829">
    <property type="entry name" value="PKS_ER"/>
    <property type="match status" value="1"/>
</dbReference>
<dbReference type="InterPro" id="IPR041694">
    <property type="entry name" value="ADH_N_2"/>
</dbReference>